<evidence type="ECO:0000259" key="3">
    <source>
        <dbReference type="Pfam" id="PF24244"/>
    </source>
</evidence>
<reference evidence="4 5" key="1">
    <citation type="submission" date="2019-11" db="EMBL/GenBank/DDBJ databases">
        <title>Venturia inaequalis Genome Resource.</title>
        <authorList>
            <person name="Lichtner F.J."/>
        </authorList>
    </citation>
    <scope>NUCLEOTIDE SEQUENCE [LARGE SCALE GENOMIC DNA]</scope>
    <source>
        <strain evidence="4">Bline_iso_100314</strain>
    </source>
</reference>
<dbReference type="GO" id="GO:0031011">
    <property type="term" value="C:Ino80 complex"/>
    <property type="evidence" value="ECO:0007669"/>
    <property type="project" value="InterPro"/>
</dbReference>
<dbReference type="AlphaFoldDB" id="A0A8H3U4M7"/>
<evidence type="ECO:0000259" key="2">
    <source>
        <dbReference type="Pfam" id="PF14612"/>
    </source>
</evidence>
<organism evidence="4 5">
    <name type="scientific">Venturia inaequalis</name>
    <name type="common">Apple scab fungus</name>
    <dbReference type="NCBI Taxonomy" id="5025"/>
    <lineage>
        <taxon>Eukaryota</taxon>
        <taxon>Fungi</taxon>
        <taxon>Dikarya</taxon>
        <taxon>Ascomycota</taxon>
        <taxon>Pezizomycotina</taxon>
        <taxon>Dothideomycetes</taxon>
        <taxon>Pleosporomycetidae</taxon>
        <taxon>Venturiales</taxon>
        <taxon>Venturiaceae</taxon>
        <taxon>Venturia</taxon>
    </lineage>
</organism>
<feature type="region of interest" description="Disordered" evidence="1">
    <location>
        <begin position="216"/>
        <end position="318"/>
    </location>
</feature>
<evidence type="ECO:0000313" key="4">
    <source>
        <dbReference type="EMBL" id="KAE9963112.1"/>
    </source>
</evidence>
<feature type="domain" description="INO80 complex subunit 3 N-terminal" evidence="2">
    <location>
        <begin position="24"/>
        <end position="87"/>
    </location>
</feature>
<feature type="compositionally biased region" description="Basic and acidic residues" evidence="1">
    <location>
        <begin position="299"/>
        <end position="309"/>
    </location>
</feature>
<evidence type="ECO:0000256" key="1">
    <source>
        <dbReference type="SAM" id="MobiDB-lite"/>
    </source>
</evidence>
<dbReference type="Pfam" id="PF24244">
    <property type="entry name" value="Iec3-like_M"/>
    <property type="match status" value="1"/>
</dbReference>
<comment type="caution">
    <text evidence="4">The sequence shown here is derived from an EMBL/GenBank/DDBJ whole genome shotgun (WGS) entry which is preliminary data.</text>
</comment>
<dbReference type="InterPro" id="IPR032742">
    <property type="entry name" value="Iec3_N"/>
</dbReference>
<proteinExistence type="predicted"/>
<evidence type="ECO:0000313" key="5">
    <source>
        <dbReference type="Proteomes" id="UP000433883"/>
    </source>
</evidence>
<dbReference type="Proteomes" id="UP000433883">
    <property type="component" value="Unassembled WGS sequence"/>
</dbReference>
<dbReference type="Pfam" id="PF14612">
    <property type="entry name" value="Ino80_Iec3"/>
    <property type="match status" value="1"/>
</dbReference>
<gene>
    <name evidence="4" type="ORF">BLS_009620</name>
</gene>
<name>A0A8H3U4M7_VENIN</name>
<dbReference type="GO" id="GO:0006338">
    <property type="term" value="P:chromatin remodeling"/>
    <property type="evidence" value="ECO:0007669"/>
    <property type="project" value="InterPro"/>
</dbReference>
<accession>A0A8H3U4M7</accession>
<dbReference type="InterPro" id="IPR055449">
    <property type="entry name" value="Iec3-like_M"/>
</dbReference>
<sequence length="318" mass="34922">MNPPTTEAQTFDTILKDTSKQPLRSWRKKYRKMKLRFDKAMDESSSLYRDCHKLEILAKRLQEENECATPQYLETLLNLNESSHTPSFELGSPHEDIEPVPSASAVPALEPDEPQSLKSLLARVPHTHVDSGISRYPIELTLDPPPGYLSPAYEEEYLATLDAQIMGPTGLDNVWRPLQVAQSRQLPPEKELHNSNPVSVLSWLRRNHPETFIQEKEALIDRPAPRARGGGGGGKRSSLAQSASAGKAGTPAVEEAIKEEVGVEAVPGEKANGRGKKGKEDEPYRPKGGSSRPSKRKRAGDADKAEPKTAKKPKGGAS</sequence>
<dbReference type="EMBL" id="WNWQ01000899">
    <property type="protein sequence ID" value="KAE9963112.1"/>
    <property type="molecule type" value="Genomic_DNA"/>
</dbReference>
<protein>
    <submittedName>
        <fullName evidence="4">Uncharacterized protein</fullName>
    </submittedName>
</protein>
<feature type="domain" description="INO80 complex subunit 3-like middle region" evidence="3">
    <location>
        <begin position="115"/>
        <end position="217"/>
    </location>
</feature>